<dbReference type="EMBL" id="MFJC01000050">
    <property type="protein sequence ID" value="OGG08717.1"/>
    <property type="molecule type" value="Genomic_DNA"/>
</dbReference>
<gene>
    <name evidence="1" type="ORF">A2154_01280</name>
</gene>
<evidence type="ECO:0000313" key="1">
    <source>
        <dbReference type="EMBL" id="OGG08717.1"/>
    </source>
</evidence>
<reference evidence="1 2" key="1">
    <citation type="journal article" date="2016" name="Nat. Commun.">
        <title>Thousands of microbial genomes shed light on interconnected biogeochemical processes in an aquifer system.</title>
        <authorList>
            <person name="Anantharaman K."/>
            <person name="Brown C.T."/>
            <person name="Hug L.A."/>
            <person name="Sharon I."/>
            <person name="Castelle C.J."/>
            <person name="Probst A.J."/>
            <person name="Thomas B.C."/>
            <person name="Singh A."/>
            <person name="Wilkins M.J."/>
            <person name="Karaoz U."/>
            <person name="Brodie E.L."/>
            <person name="Williams K.H."/>
            <person name="Hubbard S.S."/>
            <person name="Banfield J.F."/>
        </authorList>
    </citation>
    <scope>NUCLEOTIDE SEQUENCE [LARGE SCALE GENOMIC DNA]</scope>
</reference>
<sequence>MALNPEQNRPSANTHEQAALVRKKLLEAARHHRQLRLRLSGSVFREVTSVSKVLNDQLREYGASIGLKPDKNTNWIILFDPRETSILDDVSHNLAATLRDIYVDFYRAFQVRDTKQAVNMATSSWDLLSDLLRLDPQALEIVPGVIDFGFNKAHPIHQHVKIMQDRISDLWLISGSPQDKSDTADIILNPNDGALHELMSETWFMMQWVAPGIRKDLESNGMTPEIARSLMVGSSRYSD</sequence>
<organism evidence="1 2">
    <name type="scientific">Candidatus Gottesmanbacteria bacterium RBG_16_43_7</name>
    <dbReference type="NCBI Taxonomy" id="1798373"/>
    <lineage>
        <taxon>Bacteria</taxon>
        <taxon>Candidatus Gottesmaniibacteriota</taxon>
    </lineage>
</organism>
<accession>A0A1F5Z990</accession>
<name>A0A1F5Z990_9BACT</name>
<dbReference type="STRING" id="1798373.A2154_01280"/>
<evidence type="ECO:0000313" key="2">
    <source>
        <dbReference type="Proteomes" id="UP000176854"/>
    </source>
</evidence>
<dbReference type="Proteomes" id="UP000176854">
    <property type="component" value="Unassembled WGS sequence"/>
</dbReference>
<proteinExistence type="predicted"/>
<comment type="caution">
    <text evidence="1">The sequence shown here is derived from an EMBL/GenBank/DDBJ whole genome shotgun (WGS) entry which is preliminary data.</text>
</comment>
<dbReference type="AlphaFoldDB" id="A0A1F5Z990"/>
<protein>
    <submittedName>
        <fullName evidence="1">Uncharacterized protein</fullName>
    </submittedName>
</protein>